<dbReference type="RefSeq" id="WP_145239860.1">
    <property type="nucleotide sequence ID" value="NZ_CP036273.1"/>
</dbReference>
<feature type="transmembrane region" description="Helical" evidence="8">
    <location>
        <begin position="384"/>
        <end position="406"/>
    </location>
</feature>
<dbReference type="PANTHER" id="PTHR33908">
    <property type="entry name" value="MANNOSYLTRANSFERASE YKCB-RELATED"/>
    <property type="match status" value="1"/>
</dbReference>
<evidence type="ECO:0000256" key="2">
    <source>
        <dbReference type="ARBA" id="ARBA00022475"/>
    </source>
</evidence>
<keyword evidence="11" id="KW-1185">Reference proteome</keyword>
<protein>
    <recommendedName>
        <fullName evidence="9">Glycosyltransferase RgtA/B/C/D-like domain-containing protein</fullName>
    </recommendedName>
</protein>
<evidence type="ECO:0000259" key="9">
    <source>
        <dbReference type="Pfam" id="PF13231"/>
    </source>
</evidence>
<keyword evidence="4" id="KW-0808">Transferase</keyword>
<reference evidence="10 11" key="1">
    <citation type="submission" date="2019-02" db="EMBL/GenBank/DDBJ databases">
        <title>Deep-cultivation of Planctomycetes and their phenomic and genomic characterization uncovers novel biology.</title>
        <authorList>
            <person name="Wiegand S."/>
            <person name="Jogler M."/>
            <person name="Boedeker C."/>
            <person name="Pinto D."/>
            <person name="Vollmers J."/>
            <person name="Rivas-Marin E."/>
            <person name="Kohn T."/>
            <person name="Peeters S.H."/>
            <person name="Heuer A."/>
            <person name="Rast P."/>
            <person name="Oberbeckmann S."/>
            <person name="Bunk B."/>
            <person name="Jeske O."/>
            <person name="Meyerdierks A."/>
            <person name="Storesund J.E."/>
            <person name="Kallscheuer N."/>
            <person name="Luecker S."/>
            <person name="Lage O.M."/>
            <person name="Pohl T."/>
            <person name="Merkel B.J."/>
            <person name="Hornburger P."/>
            <person name="Mueller R.-W."/>
            <person name="Bruemmer F."/>
            <person name="Labrenz M."/>
            <person name="Spormann A.M."/>
            <person name="Op den Camp H."/>
            <person name="Overmann J."/>
            <person name="Amann R."/>
            <person name="Jetten M.S.M."/>
            <person name="Mascher T."/>
            <person name="Medema M.H."/>
            <person name="Devos D.P."/>
            <person name="Kaster A.-K."/>
            <person name="Ovreas L."/>
            <person name="Rohde M."/>
            <person name="Galperin M.Y."/>
            <person name="Jogler C."/>
        </authorList>
    </citation>
    <scope>NUCLEOTIDE SEQUENCE [LARGE SCALE GENOMIC DNA]</scope>
    <source>
        <strain evidence="10 11">ETA_A1</strain>
    </source>
</reference>
<dbReference type="Pfam" id="PF13231">
    <property type="entry name" value="PMT_2"/>
    <property type="match status" value="1"/>
</dbReference>
<dbReference type="GO" id="GO:0016763">
    <property type="term" value="F:pentosyltransferase activity"/>
    <property type="evidence" value="ECO:0007669"/>
    <property type="project" value="TreeGrafter"/>
</dbReference>
<dbReference type="PANTHER" id="PTHR33908:SF11">
    <property type="entry name" value="MEMBRANE PROTEIN"/>
    <property type="match status" value="1"/>
</dbReference>
<feature type="transmembrane region" description="Helical" evidence="8">
    <location>
        <begin position="120"/>
        <end position="142"/>
    </location>
</feature>
<dbReference type="GO" id="GO:0009103">
    <property type="term" value="P:lipopolysaccharide biosynthetic process"/>
    <property type="evidence" value="ECO:0007669"/>
    <property type="project" value="UniProtKB-ARBA"/>
</dbReference>
<accession>A0A517XUE1</accession>
<evidence type="ECO:0000256" key="7">
    <source>
        <dbReference type="ARBA" id="ARBA00023136"/>
    </source>
</evidence>
<dbReference type="Proteomes" id="UP000319576">
    <property type="component" value="Chromosome"/>
</dbReference>
<feature type="domain" description="Glycosyltransferase RgtA/B/C/D-like" evidence="9">
    <location>
        <begin position="122"/>
        <end position="258"/>
    </location>
</feature>
<evidence type="ECO:0000313" key="11">
    <source>
        <dbReference type="Proteomes" id="UP000319576"/>
    </source>
</evidence>
<feature type="transmembrane region" description="Helical" evidence="8">
    <location>
        <begin position="327"/>
        <end position="345"/>
    </location>
</feature>
<evidence type="ECO:0000256" key="3">
    <source>
        <dbReference type="ARBA" id="ARBA00022676"/>
    </source>
</evidence>
<proteinExistence type="predicted"/>
<sequence length="539" mass="57345">MAGAVGARLGPAVGARMEAVARKRVLAGPDYLRLSVLLLVAAAVHGWLLAHTATTARDGLGFARHALNFQSPHQVATGHDPNRTVLTVLKEAQHPPAYPAAIWAVGKVVRNASSLPHPEAYLLAAQLVSAAAGVLLVVPVYLTGRMLFDRSVGFAAALLLQVLPTPARLTSDALTEGMYLLGLSVAVMLGVRAVRRPTVGGFLLCGMATGFTYLVRLEGLLVAVGVGATAVGLLAARRWPLDLTLGRLTALAVGVALVAGPYMVVIKGLTNKPTGQEMLNPSVNPRANLFHKAEACAVVAVPLFAEWREGDGSRVTWSVAAVASETVMALFYVPAALAVAGVVLLRRRVAADPGLWCLLILAGLSAMLLTAVGIKAGYVSERHTLLLVLIGCVFAAAALEPVAALLRNRVRAEWLLVGVALAALPATMKPLHANREGFKHAGRWMAENVTPADCVIDPFNWAEFYSGRSLYAVPPDPAEPTFRYAVVDDRTRPGEHGRLPRLDQAIDVMTNGNSRVVYHWPENVPEEQAKVKVYRLSVK</sequence>
<evidence type="ECO:0000313" key="10">
    <source>
        <dbReference type="EMBL" id="QDU21139.1"/>
    </source>
</evidence>
<keyword evidence="2" id="KW-1003">Cell membrane</keyword>
<evidence type="ECO:0000256" key="4">
    <source>
        <dbReference type="ARBA" id="ARBA00022679"/>
    </source>
</evidence>
<evidence type="ECO:0000256" key="8">
    <source>
        <dbReference type="SAM" id="Phobius"/>
    </source>
</evidence>
<dbReference type="AlphaFoldDB" id="A0A517XUE1"/>
<dbReference type="EMBL" id="CP036273">
    <property type="protein sequence ID" value="QDU21139.1"/>
    <property type="molecule type" value="Genomic_DNA"/>
</dbReference>
<keyword evidence="6 8" id="KW-1133">Transmembrane helix</keyword>
<dbReference type="InterPro" id="IPR038731">
    <property type="entry name" value="RgtA/B/C-like"/>
</dbReference>
<dbReference type="OrthoDB" id="269765at2"/>
<keyword evidence="7 8" id="KW-0472">Membrane</keyword>
<gene>
    <name evidence="10" type="ORF">ETAA1_31040</name>
</gene>
<dbReference type="InterPro" id="IPR050297">
    <property type="entry name" value="LipidA_mod_glycosyltrf_83"/>
</dbReference>
<evidence type="ECO:0000256" key="5">
    <source>
        <dbReference type="ARBA" id="ARBA00022692"/>
    </source>
</evidence>
<comment type="subcellular location">
    <subcellularLocation>
        <location evidence="1">Cell membrane</location>
        <topology evidence="1">Multi-pass membrane protein</topology>
    </subcellularLocation>
</comment>
<feature type="transmembrane region" description="Helical" evidence="8">
    <location>
        <begin position="220"/>
        <end position="236"/>
    </location>
</feature>
<feature type="transmembrane region" description="Helical" evidence="8">
    <location>
        <begin position="31"/>
        <end position="50"/>
    </location>
</feature>
<keyword evidence="3" id="KW-0328">Glycosyltransferase</keyword>
<evidence type="ECO:0000256" key="1">
    <source>
        <dbReference type="ARBA" id="ARBA00004651"/>
    </source>
</evidence>
<evidence type="ECO:0000256" key="6">
    <source>
        <dbReference type="ARBA" id="ARBA00022989"/>
    </source>
</evidence>
<name>A0A517XUE1_9BACT</name>
<feature type="transmembrane region" description="Helical" evidence="8">
    <location>
        <begin position="357"/>
        <end position="378"/>
    </location>
</feature>
<organism evidence="10 11">
    <name type="scientific">Urbifossiella limnaea</name>
    <dbReference type="NCBI Taxonomy" id="2528023"/>
    <lineage>
        <taxon>Bacteria</taxon>
        <taxon>Pseudomonadati</taxon>
        <taxon>Planctomycetota</taxon>
        <taxon>Planctomycetia</taxon>
        <taxon>Gemmatales</taxon>
        <taxon>Gemmataceae</taxon>
        <taxon>Urbifossiella</taxon>
    </lineage>
</organism>
<feature type="transmembrane region" description="Helical" evidence="8">
    <location>
        <begin position="173"/>
        <end position="191"/>
    </location>
</feature>
<keyword evidence="5 8" id="KW-0812">Transmembrane</keyword>
<dbReference type="GO" id="GO:0005886">
    <property type="term" value="C:plasma membrane"/>
    <property type="evidence" value="ECO:0007669"/>
    <property type="project" value="UniProtKB-SubCell"/>
</dbReference>
<dbReference type="KEGG" id="uli:ETAA1_31040"/>
<feature type="transmembrane region" description="Helical" evidence="8">
    <location>
        <begin position="248"/>
        <end position="269"/>
    </location>
</feature>